<dbReference type="AlphaFoldDB" id="A0A0D0JS61"/>
<evidence type="ECO:0000256" key="3">
    <source>
        <dbReference type="ARBA" id="ARBA00022553"/>
    </source>
</evidence>
<dbReference type="InterPro" id="IPR012340">
    <property type="entry name" value="NA-bd_OB-fold"/>
</dbReference>
<dbReference type="GO" id="GO:0005829">
    <property type="term" value="C:cytosol"/>
    <property type="evidence" value="ECO:0007669"/>
    <property type="project" value="UniProtKB-ARBA"/>
</dbReference>
<keyword evidence="2" id="KW-0963">Cytoplasm</keyword>
<dbReference type="Pfam" id="PF00313">
    <property type="entry name" value="CSD"/>
    <property type="match status" value="1"/>
</dbReference>
<dbReference type="PANTHER" id="PTHR12962:SF1">
    <property type="entry name" value="COLD SHOCK DOMAIN-CONTAINING PROTEIN CG9705"/>
    <property type="match status" value="1"/>
</dbReference>
<accession>A0A0D0JS61</accession>
<comment type="subcellular location">
    <subcellularLocation>
        <location evidence="1 4">Cytoplasm</location>
    </subcellularLocation>
</comment>
<dbReference type="InterPro" id="IPR012156">
    <property type="entry name" value="Cold_shock_CspA"/>
</dbReference>
<dbReference type="PRINTS" id="PR00050">
    <property type="entry name" value="COLDSHOCK"/>
</dbReference>
<comment type="caution">
    <text evidence="6">The sequence shown here is derived from an EMBL/GenBank/DDBJ whole genome shotgun (WGS) entry which is preliminary data.</text>
</comment>
<dbReference type="PROSITE" id="PS00352">
    <property type="entry name" value="CSD_1"/>
    <property type="match status" value="1"/>
</dbReference>
<reference evidence="6 7" key="1">
    <citation type="submission" date="2014-12" db="EMBL/GenBank/DDBJ databases">
        <title>16Stimator: statistical estimation of ribosomal gene copy numbers from draft genome assemblies.</title>
        <authorList>
            <person name="Perisin M.A."/>
            <person name="Vetter M."/>
            <person name="Gilbert J.A."/>
            <person name="Bergelson J."/>
        </authorList>
    </citation>
    <scope>NUCLEOTIDE SEQUENCE [LARGE SCALE GENOMIC DNA]</scope>
    <source>
        <strain evidence="6 7">MEJ076</strain>
    </source>
</reference>
<name>A0A0D0JS61_AGRTU</name>
<keyword evidence="3" id="KW-0597">Phosphoprotein</keyword>
<dbReference type="GO" id="GO:0043488">
    <property type="term" value="P:regulation of mRNA stability"/>
    <property type="evidence" value="ECO:0007669"/>
    <property type="project" value="TreeGrafter"/>
</dbReference>
<dbReference type="GO" id="GO:0003730">
    <property type="term" value="F:mRNA 3'-UTR binding"/>
    <property type="evidence" value="ECO:0007669"/>
    <property type="project" value="TreeGrafter"/>
</dbReference>
<dbReference type="Gene3D" id="2.40.50.140">
    <property type="entry name" value="Nucleic acid-binding proteins"/>
    <property type="match status" value="1"/>
</dbReference>
<dbReference type="InterPro" id="IPR002059">
    <property type="entry name" value="CSP_DNA-bd"/>
</dbReference>
<evidence type="ECO:0000256" key="1">
    <source>
        <dbReference type="ARBA" id="ARBA00004496"/>
    </source>
</evidence>
<dbReference type="PROSITE" id="PS51857">
    <property type="entry name" value="CSD_2"/>
    <property type="match status" value="1"/>
</dbReference>
<proteinExistence type="predicted"/>
<dbReference type="EMBL" id="JXQV01000041">
    <property type="protein sequence ID" value="KIP98282.1"/>
    <property type="molecule type" value="Genomic_DNA"/>
</dbReference>
<evidence type="ECO:0000256" key="2">
    <source>
        <dbReference type="ARBA" id="ARBA00022490"/>
    </source>
</evidence>
<gene>
    <name evidence="6" type="ORF">RU07_22275</name>
</gene>
<organism evidence="6 7">
    <name type="scientific">Agrobacterium tumefaciens</name>
    <dbReference type="NCBI Taxonomy" id="358"/>
    <lineage>
        <taxon>Bacteria</taxon>
        <taxon>Pseudomonadati</taxon>
        <taxon>Pseudomonadota</taxon>
        <taxon>Alphaproteobacteria</taxon>
        <taxon>Hyphomicrobiales</taxon>
        <taxon>Rhizobiaceae</taxon>
        <taxon>Rhizobium/Agrobacterium group</taxon>
        <taxon>Agrobacterium</taxon>
        <taxon>Agrobacterium tumefaciens complex</taxon>
    </lineage>
</organism>
<protein>
    <submittedName>
        <fullName evidence="6">Cold-shock protein</fullName>
    </submittedName>
</protein>
<feature type="domain" description="CSD" evidence="5">
    <location>
        <begin position="1"/>
        <end position="66"/>
    </location>
</feature>
<dbReference type="SMART" id="SM00357">
    <property type="entry name" value="CSP"/>
    <property type="match status" value="1"/>
</dbReference>
<dbReference type="OrthoDB" id="9801074at2"/>
<dbReference type="PIRSF" id="PIRSF002599">
    <property type="entry name" value="Cold_shock_A"/>
    <property type="match status" value="1"/>
</dbReference>
<evidence type="ECO:0000259" key="5">
    <source>
        <dbReference type="PROSITE" id="PS51857"/>
    </source>
</evidence>
<dbReference type="InterPro" id="IPR019844">
    <property type="entry name" value="CSD_CS"/>
</dbReference>
<evidence type="ECO:0000313" key="6">
    <source>
        <dbReference type="EMBL" id="KIP98282.1"/>
    </source>
</evidence>
<evidence type="ECO:0000256" key="4">
    <source>
        <dbReference type="RuleBase" id="RU000408"/>
    </source>
</evidence>
<dbReference type="PANTHER" id="PTHR12962">
    <property type="entry name" value="CALCIUM-REGULATED HEAT STABLE PROTEIN CRHSP-24-RELATED"/>
    <property type="match status" value="1"/>
</dbReference>
<evidence type="ECO:0000313" key="7">
    <source>
        <dbReference type="Proteomes" id="UP000035017"/>
    </source>
</evidence>
<dbReference type="CDD" id="cd04458">
    <property type="entry name" value="CSP_CDS"/>
    <property type="match status" value="1"/>
</dbReference>
<dbReference type="InterPro" id="IPR052069">
    <property type="entry name" value="Ca-reg_mRNA-binding_domain"/>
</dbReference>
<dbReference type="SUPFAM" id="SSF50249">
    <property type="entry name" value="Nucleic acid-binding proteins"/>
    <property type="match status" value="1"/>
</dbReference>
<dbReference type="InterPro" id="IPR011129">
    <property type="entry name" value="CSD"/>
</dbReference>
<sequence length="67" mass="7465">MATGTVKFFNDEKGYGFITSEKSGHDVFVHISSLQQRSTLREGEKVSFEIGQDRDTGKLQAEKVSVL</sequence>
<dbReference type="Proteomes" id="UP000035017">
    <property type="component" value="Unassembled WGS sequence"/>
</dbReference>